<accession>A0ABX1AKI1</accession>
<evidence type="ECO:0000313" key="3">
    <source>
        <dbReference type="Proteomes" id="UP000746503"/>
    </source>
</evidence>
<keyword evidence="2" id="KW-0560">Oxidoreductase</keyword>
<dbReference type="NCBIfam" id="TIGR01926">
    <property type="entry name" value="peroxid_rel"/>
    <property type="match status" value="1"/>
</dbReference>
<dbReference type="PANTHER" id="PTHR35446:SF2">
    <property type="entry name" value="CARBOXYMUCONOLACTONE DECARBOXYLASE-LIKE DOMAIN-CONTAINING PROTEIN"/>
    <property type="match status" value="1"/>
</dbReference>
<dbReference type="PANTHER" id="PTHR35446">
    <property type="entry name" value="SI:CH211-175M2.5"/>
    <property type="match status" value="1"/>
</dbReference>
<name>A0ABX1AKI1_9ACTN</name>
<gene>
    <name evidence="2" type="ORF">HCJ92_10780</name>
</gene>
<reference evidence="2 3" key="1">
    <citation type="submission" date="2020-03" db="EMBL/GenBank/DDBJ databases">
        <title>Draft genome of Streptomyces sp. ventii, isolated from the Axial Seamount in the Pacific Ocean, and resequencing of the two type strains Streptomyces lonarensis strain NCL 716 and Streptomyces bohaiensis strain 11A07.</title>
        <authorList>
            <person name="Loughran R.M."/>
            <person name="Pfannmuller K.M."/>
            <person name="Wasson B.J."/>
            <person name="Deadmond M.C."/>
            <person name="Paddock B.E."/>
            <person name="Koyack M.J."/>
            <person name="Gallegos D.A."/>
            <person name="Mitchell E.A."/>
            <person name="Ushijima B."/>
            <person name="Saw J.H."/>
            <person name="Mcphail K.L."/>
            <person name="Videau P."/>
        </authorList>
    </citation>
    <scope>NUCLEOTIDE SEQUENCE [LARGE SCALE GENOMIC DNA]</scope>
    <source>
        <strain evidence="3">5675061</strain>
    </source>
</reference>
<dbReference type="Gene3D" id="1.20.1290.10">
    <property type="entry name" value="AhpD-like"/>
    <property type="match status" value="2"/>
</dbReference>
<proteinExistence type="predicted"/>
<evidence type="ECO:0000259" key="1">
    <source>
        <dbReference type="Pfam" id="PF02627"/>
    </source>
</evidence>
<dbReference type="GO" id="GO:0004601">
    <property type="term" value="F:peroxidase activity"/>
    <property type="evidence" value="ECO:0007669"/>
    <property type="project" value="UniProtKB-KW"/>
</dbReference>
<dbReference type="Pfam" id="PF02627">
    <property type="entry name" value="CMD"/>
    <property type="match status" value="1"/>
</dbReference>
<dbReference type="InterPro" id="IPR029032">
    <property type="entry name" value="AhpD-like"/>
</dbReference>
<comment type="caution">
    <text evidence="2">The sequence shown here is derived from an EMBL/GenBank/DDBJ whole genome shotgun (WGS) entry which is preliminary data.</text>
</comment>
<organism evidence="2 3">
    <name type="scientific">Streptomyces spiramenti</name>
    <dbReference type="NCBI Taxonomy" id="2720606"/>
    <lineage>
        <taxon>Bacteria</taxon>
        <taxon>Bacillati</taxon>
        <taxon>Actinomycetota</taxon>
        <taxon>Actinomycetes</taxon>
        <taxon>Kitasatosporales</taxon>
        <taxon>Streptomycetaceae</taxon>
        <taxon>Streptomyces</taxon>
    </lineage>
</organism>
<keyword evidence="3" id="KW-1185">Reference proteome</keyword>
<dbReference type="NCBIfam" id="TIGR00778">
    <property type="entry name" value="ahpD_dom"/>
    <property type="match status" value="1"/>
</dbReference>
<dbReference type="Proteomes" id="UP000746503">
    <property type="component" value="Unassembled WGS sequence"/>
</dbReference>
<protein>
    <submittedName>
        <fullName evidence="2">Peroxidase-related enzyme</fullName>
    </submittedName>
</protein>
<dbReference type="RefSeq" id="WP_167933283.1">
    <property type="nucleotide sequence ID" value="NZ_JAAVJB010000067.1"/>
</dbReference>
<dbReference type="EMBL" id="JAAVJB010000067">
    <property type="protein sequence ID" value="NJP66760.1"/>
    <property type="molecule type" value="Genomic_DNA"/>
</dbReference>
<dbReference type="SUPFAM" id="SSF69118">
    <property type="entry name" value="AhpD-like"/>
    <property type="match status" value="2"/>
</dbReference>
<dbReference type="InterPro" id="IPR010195">
    <property type="entry name" value="Uncharacterised_peroxidase-rel"/>
</dbReference>
<sequence length="364" mass="37620">MGDRTTLHRAGVLAHTDAARAALLRPRAPGRLGEALRAEAAGLAAESAGRPELTARYGRGPTAGSPAAAANDDTAAARPAVRAFTRTATLSPAAVGRDGVASLLASGLDDAAVVSLAQLVAFVSYEVRVAVGEELLAGRTAGPPAAAGTGGPPPRGLTSAPLVWHPWIDPVDPEFLSGGQREVLDRHATLSTDSPYYRTLLHDPAALDHRTHVYNALMYGRGGLARADRELVTLVASRVNGCAYCAGVHAGKFARLTRDERLTEEVLAHGSPALGHDPRRKAVARFAERLAAPAPRADAGDLAAVRSAGLTDEELRDLVHCAALFGWANRLMQTLGAPAPPGAPCPGVCCTGTSVATAPHDGMR</sequence>
<evidence type="ECO:0000313" key="2">
    <source>
        <dbReference type="EMBL" id="NJP66760.1"/>
    </source>
</evidence>
<feature type="domain" description="Carboxymuconolactone decarboxylase-like" evidence="1">
    <location>
        <begin position="204"/>
        <end position="284"/>
    </location>
</feature>
<dbReference type="InterPro" id="IPR004675">
    <property type="entry name" value="AhpD_core"/>
</dbReference>
<keyword evidence="2" id="KW-0575">Peroxidase</keyword>
<dbReference type="InterPro" id="IPR003779">
    <property type="entry name" value="CMD-like"/>
</dbReference>